<dbReference type="InterPro" id="IPR036388">
    <property type="entry name" value="WH-like_DNA-bd_sf"/>
</dbReference>
<dbReference type="InterPro" id="IPR016032">
    <property type="entry name" value="Sig_transdc_resp-reg_C-effctor"/>
</dbReference>
<name>A0ABN0Z373_9ACTN</name>
<evidence type="ECO:0000256" key="3">
    <source>
        <dbReference type="ARBA" id="ARBA00023163"/>
    </source>
</evidence>
<dbReference type="PANTHER" id="PTHR43214">
    <property type="entry name" value="TWO-COMPONENT RESPONSE REGULATOR"/>
    <property type="match status" value="1"/>
</dbReference>
<comment type="caution">
    <text evidence="5">The sequence shown here is derived from an EMBL/GenBank/DDBJ whole genome shotgun (WGS) entry which is preliminary data.</text>
</comment>
<evidence type="ECO:0000313" key="6">
    <source>
        <dbReference type="Proteomes" id="UP001500879"/>
    </source>
</evidence>
<feature type="domain" description="HTH luxR-type" evidence="4">
    <location>
        <begin position="151"/>
        <end position="208"/>
    </location>
</feature>
<dbReference type="SUPFAM" id="SSF46894">
    <property type="entry name" value="C-terminal effector domain of the bipartite response regulators"/>
    <property type="match status" value="1"/>
</dbReference>
<evidence type="ECO:0000259" key="4">
    <source>
        <dbReference type="SMART" id="SM00421"/>
    </source>
</evidence>
<accession>A0ABN0Z373</accession>
<keyword evidence="3" id="KW-0804">Transcription</keyword>
<dbReference type="InterPro" id="IPR000792">
    <property type="entry name" value="Tscrpt_reg_LuxR_C"/>
</dbReference>
<sequence length="221" mass="23015">MNGGFTGIDPDGPAFLASLGGLVAGSGAAVDAVLPGRPAEARQMCAALLRLLRTDRIAELRLLRTTASPAGGTVQDLAPDPDCAARIRVTDTPIPEVIIVNGRAALVRCGVAAGRRASLVHAPDVVRTLQALFSGVWRTAAPLGGPLRDPTFGLSEGAHRVLRQMCTGDTDAAAARELSISVRTYRRHAAEILRVLGVTSRFQAGVRAMELGLLKSGGPVR</sequence>
<dbReference type="RefSeq" id="WP_344031218.1">
    <property type="nucleotide sequence ID" value="NZ_BAAABX010000065.1"/>
</dbReference>
<dbReference type="Proteomes" id="UP001500879">
    <property type="component" value="Unassembled WGS sequence"/>
</dbReference>
<dbReference type="Gene3D" id="1.10.10.10">
    <property type="entry name" value="Winged helix-like DNA-binding domain superfamily/Winged helix DNA-binding domain"/>
    <property type="match status" value="1"/>
</dbReference>
<gene>
    <name evidence="5" type="ORF">GCM10010357_60530</name>
</gene>
<keyword evidence="2" id="KW-0238">DNA-binding</keyword>
<evidence type="ECO:0000256" key="1">
    <source>
        <dbReference type="ARBA" id="ARBA00023015"/>
    </source>
</evidence>
<keyword evidence="1" id="KW-0805">Transcription regulation</keyword>
<organism evidence="5 6">
    <name type="scientific">Streptomyces luteireticuli</name>
    <dbReference type="NCBI Taxonomy" id="173858"/>
    <lineage>
        <taxon>Bacteria</taxon>
        <taxon>Bacillati</taxon>
        <taxon>Actinomycetota</taxon>
        <taxon>Actinomycetes</taxon>
        <taxon>Kitasatosporales</taxon>
        <taxon>Streptomycetaceae</taxon>
        <taxon>Streptomyces</taxon>
    </lineage>
</organism>
<reference evidence="5 6" key="1">
    <citation type="journal article" date="2019" name="Int. J. Syst. Evol. Microbiol.">
        <title>The Global Catalogue of Microorganisms (GCM) 10K type strain sequencing project: providing services to taxonomists for standard genome sequencing and annotation.</title>
        <authorList>
            <consortium name="The Broad Institute Genomics Platform"/>
            <consortium name="The Broad Institute Genome Sequencing Center for Infectious Disease"/>
            <person name="Wu L."/>
            <person name="Ma J."/>
        </authorList>
    </citation>
    <scope>NUCLEOTIDE SEQUENCE [LARGE SCALE GENOMIC DNA]</scope>
    <source>
        <strain evidence="5 6">JCM 4788</strain>
    </source>
</reference>
<keyword evidence="6" id="KW-1185">Reference proteome</keyword>
<proteinExistence type="predicted"/>
<evidence type="ECO:0000256" key="2">
    <source>
        <dbReference type="ARBA" id="ARBA00023125"/>
    </source>
</evidence>
<dbReference type="Pfam" id="PF00196">
    <property type="entry name" value="GerE"/>
    <property type="match status" value="1"/>
</dbReference>
<dbReference type="SMART" id="SM00421">
    <property type="entry name" value="HTH_LUXR"/>
    <property type="match status" value="1"/>
</dbReference>
<evidence type="ECO:0000313" key="5">
    <source>
        <dbReference type="EMBL" id="GAA0430763.1"/>
    </source>
</evidence>
<protein>
    <recommendedName>
        <fullName evidence="4">HTH luxR-type domain-containing protein</fullName>
    </recommendedName>
</protein>
<dbReference type="EMBL" id="BAAABX010000065">
    <property type="protein sequence ID" value="GAA0430763.1"/>
    <property type="molecule type" value="Genomic_DNA"/>
</dbReference>
<dbReference type="PANTHER" id="PTHR43214:SF24">
    <property type="entry name" value="TRANSCRIPTIONAL REGULATORY PROTEIN NARL-RELATED"/>
    <property type="match status" value="1"/>
</dbReference>
<dbReference type="InterPro" id="IPR039420">
    <property type="entry name" value="WalR-like"/>
</dbReference>